<organism evidence="1 2">
    <name type="scientific">Emiliania huxleyi (strain CCMP1516)</name>
    <dbReference type="NCBI Taxonomy" id="280463"/>
    <lineage>
        <taxon>Eukaryota</taxon>
        <taxon>Haptista</taxon>
        <taxon>Haptophyta</taxon>
        <taxon>Prymnesiophyceae</taxon>
        <taxon>Isochrysidales</taxon>
        <taxon>Noelaerhabdaceae</taxon>
        <taxon>Emiliania</taxon>
    </lineage>
</organism>
<sequence>EQESQRLEAYQRQRSRCKRAGGECAREALPAWAAGGKLVGKPLLPQGACKCSVPTEREL</sequence>
<dbReference type="AlphaFoldDB" id="A0A0D3I0H0"/>
<reference evidence="1" key="2">
    <citation type="submission" date="2024-10" db="UniProtKB">
        <authorList>
            <consortium name="EnsemblProtists"/>
        </authorList>
    </citation>
    <scope>IDENTIFICATION</scope>
</reference>
<dbReference type="RefSeq" id="XP_005757184.1">
    <property type="nucleotide sequence ID" value="XM_005757127.1"/>
</dbReference>
<evidence type="ECO:0000313" key="2">
    <source>
        <dbReference type="Proteomes" id="UP000013827"/>
    </source>
</evidence>
<accession>A0A0D3I0H0</accession>
<dbReference type="EnsemblProtists" id="EOD04755">
    <property type="protein sequence ID" value="EOD04755"/>
    <property type="gene ID" value="EMIHUDRAFT_259497"/>
</dbReference>
<dbReference type="HOGENOM" id="CLU_2968197_0_0_1"/>
<reference evidence="2" key="1">
    <citation type="journal article" date="2013" name="Nature">
        <title>Pan genome of the phytoplankton Emiliania underpins its global distribution.</title>
        <authorList>
            <person name="Read B.A."/>
            <person name="Kegel J."/>
            <person name="Klute M.J."/>
            <person name="Kuo A."/>
            <person name="Lefebvre S.C."/>
            <person name="Maumus F."/>
            <person name="Mayer C."/>
            <person name="Miller J."/>
            <person name="Monier A."/>
            <person name="Salamov A."/>
            <person name="Young J."/>
            <person name="Aguilar M."/>
            <person name="Claverie J.M."/>
            <person name="Frickenhaus S."/>
            <person name="Gonzalez K."/>
            <person name="Herman E.K."/>
            <person name="Lin Y.C."/>
            <person name="Napier J."/>
            <person name="Ogata H."/>
            <person name="Sarno A.F."/>
            <person name="Shmutz J."/>
            <person name="Schroeder D."/>
            <person name="de Vargas C."/>
            <person name="Verret F."/>
            <person name="von Dassow P."/>
            <person name="Valentin K."/>
            <person name="Van de Peer Y."/>
            <person name="Wheeler G."/>
            <person name="Dacks J.B."/>
            <person name="Delwiche C.F."/>
            <person name="Dyhrman S.T."/>
            <person name="Glockner G."/>
            <person name="John U."/>
            <person name="Richards T."/>
            <person name="Worden A.Z."/>
            <person name="Zhang X."/>
            <person name="Grigoriev I.V."/>
            <person name="Allen A.E."/>
            <person name="Bidle K."/>
            <person name="Borodovsky M."/>
            <person name="Bowler C."/>
            <person name="Brownlee C."/>
            <person name="Cock J.M."/>
            <person name="Elias M."/>
            <person name="Gladyshev V.N."/>
            <person name="Groth M."/>
            <person name="Guda C."/>
            <person name="Hadaegh A."/>
            <person name="Iglesias-Rodriguez M.D."/>
            <person name="Jenkins J."/>
            <person name="Jones B.M."/>
            <person name="Lawson T."/>
            <person name="Leese F."/>
            <person name="Lindquist E."/>
            <person name="Lobanov A."/>
            <person name="Lomsadze A."/>
            <person name="Malik S.B."/>
            <person name="Marsh M.E."/>
            <person name="Mackinder L."/>
            <person name="Mock T."/>
            <person name="Mueller-Roeber B."/>
            <person name="Pagarete A."/>
            <person name="Parker M."/>
            <person name="Probert I."/>
            <person name="Quesneville H."/>
            <person name="Raines C."/>
            <person name="Rensing S.A."/>
            <person name="Riano-Pachon D.M."/>
            <person name="Richier S."/>
            <person name="Rokitta S."/>
            <person name="Shiraiwa Y."/>
            <person name="Soanes D.M."/>
            <person name="van der Giezen M."/>
            <person name="Wahlund T.M."/>
            <person name="Williams B."/>
            <person name="Wilson W."/>
            <person name="Wolfe G."/>
            <person name="Wurch L.L."/>
        </authorList>
    </citation>
    <scope>NUCLEOTIDE SEQUENCE</scope>
</reference>
<protein>
    <submittedName>
        <fullName evidence="1">Uncharacterized protein</fullName>
    </submittedName>
</protein>
<dbReference type="KEGG" id="ehx:EMIHUDRAFT_259497"/>
<name>A0A0D3I0H0_EMIH1</name>
<dbReference type="PaxDb" id="2903-EOD04755"/>
<keyword evidence="2" id="KW-1185">Reference proteome</keyword>
<dbReference type="Proteomes" id="UP000013827">
    <property type="component" value="Unassembled WGS sequence"/>
</dbReference>
<dbReference type="GeneID" id="17250905"/>
<proteinExistence type="predicted"/>
<evidence type="ECO:0000313" key="1">
    <source>
        <dbReference type="EnsemblProtists" id="EOD04755"/>
    </source>
</evidence>